<keyword evidence="7 12" id="KW-0862">Zinc</keyword>
<reference evidence="16 17" key="1">
    <citation type="journal article" date="2014" name="Curr. Biol.">
        <title>The genome of the clonal raider ant Cerapachys biroi.</title>
        <authorList>
            <person name="Oxley P.R."/>
            <person name="Ji L."/>
            <person name="Fetter-Pruneda I."/>
            <person name="McKenzie S.K."/>
            <person name="Li C."/>
            <person name="Hu H."/>
            <person name="Zhang G."/>
            <person name="Kronauer D.J."/>
        </authorList>
    </citation>
    <scope>NUCLEOTIDE SEQUENCE [LARGE SCALE GENOMIC DNA]</scope>
</reference>
<evidence type="ECO:0000256" key="12">
    <source>
        <dbReference type="PROSITE-ProRule" id="PRU00723"/>
    </source>
</evidence>
<feature type="region of interest" description="Disordered" evidence="13">
    <location>
        <begin position="421"/>
        <end position="445"/>
    </location>
</feature>
<dbReference type="CDD" id="cd20384">
    <property type="entry name" value="Tudor_ZGPAT"/>
    <property type="match status" value="1"/>
</dbReference>
<evidence type="ECO:0000256" key="13">
    <source>
        <dbReference type="SAM" id="MobiDB-lite"/>
    </source>
</evidence>
<evidence type="ECO:0000256" key="9">
    <source>
        <dbReference type="ARBA" id="ARBA00023125"/>
    </source>
</evidence>
<accession>A0A026WRJ3</accession>
<dbReference type="OrthoDB" id="5842926at2759"/>
<dbReference type="SUPFAM" id="SSF63748">
    <property type="entry name" value="Tudor/PWWP/MBT"/>
    <property type="match status" value="1"/>
</dbReference>
<feature type="compositionally biased region" description="Acidic residues" evidence="13">
    <location>
        <begin position="301"/>
        <end position="320"/>
    </location>
</feature>
<keyword evidence="6 12" id="KW-0863">Zinc-finger</keyword>
<evidence type="ECO:0000313" key="17">
    <source>
        <dbReference type="Proteomes" id="UP000053097"/>
    </source>
</evidence>
<evidence type="ECO:0000256" key="6">
    <source>
        <dbReference type="ARBA" id="ARBA00022771"/>
    </source>
</evidence>
<comment type="subcellular location">
    <subcellularLocation>
        <location evidence="2">Nucleus</location>
    </subcellularLocation>
</comment>
<evidence type="ECO:0000256" key="11">
    <source>
        <dbReference type="ARBA" id="ARBA00023242"/>
    </source>
</evidence>
<feature type="region of interest" description="Disordered" evidence="13">
    <location>
        <begin position="298"/>
        <end position="354"/>
    </location>
</feature>
<dbReference type="GO" id="GO:0005634">
    <property type="term" value="C:nucleus"/>
    <property type="evidence" value="ECO:0007669"/>
    <property type="project" value="UniProtKB-SubCell"/>
</dbReference>
<dbReference type="InterPro" id="IPR000467">
    <property type="entry name" value="G_patch_dom"/>
</dbReference>
<proteinExistence type="predicted"/>
<keyword evidence="5 12" id="KW-0479">Metal-binding</keyword>
<name>A0A026WRJ3_OOCBI</name>
<evidence type="ECO:0000256" key="2">
    <source>
        <dbReference type="ARBA" id="ARBA00004123"/>
    </source>
</evidence>
<evidence type="ECO:0000256" key="3">
    <source>
        <dbReference type="ARBA" id="ARBA00022414"/>
    </source>
</evidence>
<dbReference type="PROSITE" id="PS50103">
    <property type="entry name" value="ZF_C3H1"/>
    <property type="match status" value="1"/>
</dbReference>
<dbReference type="PANTHER" id="PTHR46297:SF1">
    <property type="entry name" value="ZINC FINGER CCCH-TYPE WITH G PATCH DOMAIN-CONTAINING PROTEIN"/>
    <property type="match status" value="1"/>
</dbReference>
<feature type="region of interest" description="Disordered" evidence="13">
    <location>
        <begin position="53"/>
        <end position="77"/>
    </location>
</feature>
<keyword evidence="4" id="KW-0678">Repressor</keyword>
<evidence type="ECO:0000256" key="7">
    <source>
        <dbReference type="ARBA" id="ARBA00022833"/>
    </source>
</evidence>
<keyword evidence="17" id="KW-1185">Reference proteome</keyword>
<gene>
    <name evidence="16" type="ORF">X777_01268</name>
</gene>
<organism evidence="16 17">
    <name type="scientific">Ooceraea biroi</name>
    <name type="common">Clonal raider ant</name>
    <name type="synonym">Cerapachys biroi</name>
    <dbReference type="NCBI Taxonomy" id="2015173"/>
    <lineage>
        <taxon>Eukaryota</taxon>
        <taxon>Metazoa</taxon>
        <taxon>Ecdysozoa</taxon>
        <taxon>Arthropoda</taxon>
        <taxon>Hexapoda</taxon>
        <taxon>Insecta</taxon>
        <taxon>Pterygota</taxon>
        <taxon>Neoptera</taxon>
        <taxon>Endopterygota</taxon>
        <taxon>Hymenoptera</taxon>
        <taxon>Apocrita</taxon>
        <taxon>Aculeata</taxon>
        <taxon>Formicoidea</taxon>
        <taxon>Formicidae</taxon>
        <taxon>Dorylinae</taxon>
        <taxon>Ooceraea</taxon>
    </lineage>
</organism>
<dbReference type="Proteomes" id="UP000053097">
    <property type="component" value="Unassembled WGS sequence"/>
</dbReference>
<evidence type="ECO:0000259" key="14">
    <source>
        <dbReference type="PROSITE" id="PS50103"/>
    </source>
</evidence>
<dbReference type="Gene3D" id="2.30.30.140">
    <property type="match status" value="1"/>
</dbReference>
<feature type="compositionally biased region" description="Low complexity" evidence="13">
    <location>
        <begin position="425"/>
        <end position="434"/>
    </location>
</feature>
<feature type="domain" description="G-patch" evidence="15">
    <location>
        <begin position="356"/>
        <end position="402"/>
    </location>
</feature>
<dbReference type="Pfam" id="PF01585">
    <property type="entry name" value="G-patch"/>
    <property type="match status" value="1"/>
</dbReference>
<evidence type="ECO:0000256" key="4">
    <source>
        <dbReference type="ARBA" id="ARBA00022491"/>
    </source>
</evidence>
<evidence type="ECO:0000313" key="16">
    <source>
        <dbReference type="EMBL" id="EZA58311.1"/>
    </source>
</evidence>
<feature type="compositionally biased region" description="Basic and acidic residues" evidence="13">
    <location>
        <begin position="53"/>
        <end position="67"/>
    </location>
</feature>
<feature type="domain" description="C3H1-type" evidence="14">
    <location>
        <begin position="202"/>
        <end position="229"/>
    </location>
</feature>
<feature type="zinc finger region" description="C3H1-type" evidence="12">
    <location>
        <begin position="202"/>
        <end position="229"/>
    </location>
</feature>
<keyword evidence="11" id="KW-0539">Nucleus</keyword>
<dbReference type="AlphaFoldDB" id="A0A026WRJ3"/>
<dbReference type="Gene3D" id="2.30.30.1190">
    <property type="match status" value="1"/>
</dbReference>
<dbReference type="PROSITE" id="PS50174">
    <property type="entry name" value="G_PATCH"/>
    <property type="match status" value="1"/>
</dbReference>
<dbReference type="InterPro" id="IPR000571">
    <property type="entry name" value="Znf_CCCH"/>
</dbReference>
<sequence length="563" mass="64204">MTDARSLTEAIEQYETQLSQVDTTLSATPKGPDRDNLLSLKSDIEELISLTRESLRSLEGNEDKKNDDEEFDEEEDPLDKEYALFKVQLEKPSDESTRQEDTADVASSGIEDELKELEGMKCKAPYGGTWGGIGYHNAMICSVYRNDDEDIKDIHDIKASRTADRLSISMRDTYFQSARFFLRLLNLTVNQVRVFFLNPTHREMIPCSYFLDGSCKFTDENCHYSHGEIVSFSSLREYKAPDFSSIKMGSRILAKRKNNTWHRSVVLKLPEKEGDECRVKFEASGEIIEADLQNLLPLNDTDLEMSDTSDDSEDDDDDDDSKPNSPSHSEEHEKSAHRSLLTLQSGEPLGNWEKHTRGIGSKLMMQMGYVMGTGLGKLADGRVEPVEATVLPAGKSLDHCMQLREFVGDDEDLVSAERKMRKQQQKAAKQQRNLEQQRERQYLRDKERENSNVFNFINKTLGDKPKDDNEAGSSRKKKRLKTESNRNLNVANFQVGEDISRLERQSCKLKESLARHVEGSALYNSIAMKYRETQRELTDLRASEKSIVAEQNQRKSNAKLTVF</sequence>
<dbReference type="OMA" id="QYTRGIG"/>
<keyword evidence="9" id="KW-0238">DNA-binding</keyword>
<evidence type="ECO:0000256" key="10">
    <source>
        <dbReference type="ARBA" id="ARBA00023163"/>
    </source>
</evidence>
<feature type="compositionally biased region" description="Basic and acidic residues" evidence="13">
    <location>
        <begin position="435"/>
        <end position="445"/>
    </location>
</feature>
<protein>
    <recommendedName>
        <fullName evidence="3">Zinc finger CCCH-type with G patch domain-containing protein</fullName>
    </recommendedName>
</protein>
<dbReference type="EMBL" id="KK107128">
    <property type="protein sequence ID" value="EZA58311.1"/>
    <property type="molecule type" value="Genomic_DNA"/>
</dbReference>
<keyword evidence="10" id="KW-0804">Transcription</keyword>
<dbReference type="PANTHER" id="PTHR46297">
    <property type="entry name" value="ZINC FINGER CCCH-TYPE WITH G PATCH DOMAIN-CONTAINING PROTEIN"/>
    <property type="match status" value="1"/>
</dbReference>
<feature type="compositionally biased region" description="Acidic residues" evidence="13">
    <location>
        <begin position="68"/>
        <end position="77"/>
    </location>
</feature>
<evidence type="ECO:0000259" key="15">
    <source>
        <dbReference type="PROSITE" id="PS50174"/>
    </source>
</evidence>
<dbReference type="GO" id="GO:0000978">
    <property type="term" value="F:RNA polymerase II cis-regulatory region sequence-specific DNA binding"/>
    <property type="evidence" value="ECO:0007669"/>
    <property type="project" value="TreeGrafter"/>
</dbReference>
<dbReference type="GO" id="GO:0008270">
    <property type="term" value="F:zinc ion binding"/>
    <property type="evidence" value="ECO:0007669"/>
    <property type="project" value="UniProtKB-KW"/>
</dbReference>
<comment type="function">
    <text evidence="1">Transcription repressor.</text>
</comment>
<dbReference type="GO" id="GO:0001227">
    <property type="term" value="F:DNA-binding transcription repressor activity, RNA polymerase II-specific"/>
    <property type="evidence" value="ECO:0007669"/>
    <property type="project" value="TreeGrafter"/>
</dbReference>
<evidence type="ECO:0000256" key="1">
    <source>
        <dbReference type="ARBA" id="ARBA00004062"/>
    </source>
</evidence>
<feature type="region of interest" description="Disordered" evidence="13">
    <location>
        <begin position="458"/>
        <end position="485"/>
    </location>
</feature>
<keyword evidence="8" id="KW-0805">Transcription regulation</keyword>
<dbReference type="SMART" id="SM00356">
    <property type="entry name" value="ZnF_C3H1"/>
    <property type="match status" value="1"/>
</dbReference>
<evidence type="ECO:0000256" key="5">
    <source>
        <dbReference type="ARBA" id="ARBA00022723"/>
    </source>
</evidence>
<dbReference type="SMART" id="SM00443">
    <property type="entry name" value="G_patch"/>
    <property type="match status" value="1"/>
</dbReference>
<evidence type="ECO:0000256" key="8">
    <source>
        <dbReference type="ARBA" id="ARBA00023015"/>
    </source>
</evidence>
<dbReference type="STRING" id="2015173.A0A026WRJ3"/>